<comment type="caution">
    <text evidence="9">The sequence shown here is derived from an EMBL/GenBank/DDBJ whole genome shotgun (WGS) entry which is preliminary data.</text>
</comment>
<dbReference type="Pfam" id="PF02530">
    <property type="entry name" value="Porin_2"/>
    <property type="match status" value="1"/>
</dbReference>
<gene>
    <name evidence="9" type="ORF">J5Y09_07255</name>
</gene>
<feature type="signal peptide" evidence="7">
    <location>
        <begin position="1"/>
        <end position="28"/>
    </location>
</feature>
<keyword evidence="6 7" id="KW-0998">Cell outer membrane</keyword>
<comment type="similarity">
    <text evidence="1 7">Belongs to the alphaproteobacteria porin family.</text>
</comment>
<feature type="chain" id="PRO_5045009751" description="Porin" evidence="7">
    <location>
        <begin position="29"/>
        <end position="534"/>
    </location>
</feature>
<keyword evidence="5 7" id="KW-0472">Membrane</keyword>
<evidence type="ECO:0000256" key="5">
    <source>
        <dbReference type="ARBA" id="ARBA00023136"/>
    </source>
</evidence>
<keyword evidence="2 7" id="KW-0813">Transport</keyword>
<comment type="function">
    <text evidence="7">Forms passive diffusion pores that allow small molecular weight hydrophilic materials across the outer membrane.</text>
</comment>
<comment type="subcellular location">
    <subcellularLocation>
        <location evidence="7">Cell outer membrane</location>
        <topology evidence="7">Multi-pass membrane protein</topology>
    </subcellularLocation>
</comment>
<evidence type="ECO:0000256" key="4">
    <source>
        <dbReference type="ARBA" id="ARBA00023114"/>
    </source>
</evidence>
<accession>A0ABS4AQR5</accession>
<feature type="region of interest" description="Disordered" evidence="8">
    <location>
        <begin position="47"/>
        <end position="97"/>
    </location>
</feature>
<proteinExistence type="inferred from homology"/>
<dbReference type="RefSeq" id="WP_209351087.1">
    <property type="nucleotide sequence ID" value="NZ_JAGIYZ010000005.1"/>
</dbReference>
<evidence type="ECO:0000256" key="7">
    <source>
        <dbReference type="RuleBase" id="RU364005"/>
    </source>
</evidence>
<evidence type="ECO:0000256" key="6">
    <source>
        <dbReference type="ARBA" id="ARBA00023237"/>
    </source>
</evidence>
<evidence type="ECO:0000313" key="10">
    <source>
        <dbReference type="Proteomes" id="UP000680815"/>
    </source>
</evidence>
<evidence type="ECO:0000313" key="9">
    <source>
        <dbReference type="EMBL" id="MBP0463703.1"/>
    </source>
</evidence>
<dbReference type="InterPro" id="IPR003684">
    <property type="entry name" value="Porin_alphabac"/>
</dbReference>
<organism evidence="9 10">
    <name type="scientific">Roseomonas nitratireducens</name>
    <dbReference type="NCBI Taxonomy" id="2820810"/>
    <lineage>
        <taxon>Bacteria</taxon>
        <taxon>Pseudomonadati</taxon>
        <taxon>Pseudomonadota</taxon>
        <taxon>Alphaproteobacteria</taxon>
        <taxon>Acetobacterales</taxon>
        <taxon>Roseomonadaceae</taxon>
        <taxon>Roseomonas</taxon>
    </lineage>
</organism>
<keyword evidence="7" id="KW-0812">Transmembrane</keyword>
<protein>
    <recommendedName>
        <fullName evidence="7">Porin</fullName>
    </recommendedName>
</protein>
<keyword evidence="10" id="KW-1185">Reference proteome</keyword>
<evidence type="ECO:0000256" key="2">
    <source>
        <dbReference type="ARBA" id="ARBA00022448"/>
    </source>
</evidence>
<comment type="domain">
    <text evidence="7">Consists of 16-stranded beta-barrel sheets, with large surface-exposed loops, that form a transmembrane pore at the center of each barrel. The pore is partially ocluded by a peptide loop that folds into the pore lumen.</text>
</comment>
<evidence type="ECO:0000256" key="1">
    <source>
        <dbReference type="ARBA" id="ARBA00009521"/>
    </source>
</evidence>
<feature type="compositionally biased region" description="Basic and acidic residues" evidence="8">
    <location>
        <begin position="47"/>
        <end position="58"/>
    </location>
</feature>
<feature type="compositionally biased region" description="Low complexity" evidence="8">
    <location>
        <begin position="59"/>
        <end position="88"/>
    </location>
</feature>
<name>A0ABS4AQR5_9PROT</name>
<dbReference type="SUPFAM" id="SSF56935">
    <property type="entry name" value="Porins"/>
    <property type="match status" value="1"/>
</dbReference>
<dbReference type="EMBL" id="JAGIYZ010000005">
    <property type="protein sequence ID" value="MBP0463703.1"/>
    <property type="molecule type" value="Genomic_DNA"/>
</dbReference>
<keyword evidence="3 7" id="KW-1134">Transmembrane beta strand</keyword>
<keyword evidence="7" id="KW-0406">Ion transport</keyword>
<evidence type="ECO:0000256" key="8">
    <source>
        <dbReference type="SAM" id="MobiDB-lite"/>
    </source>
</evidence>
<keyword evidence="7" id="KW-0732">Signal</keyword>
<sequence>MQQRRRAGLFLATGAGIAALSGASPALAQTTEDLLRRIDALQRRVEELESARRTEPRTARTTAPPAVAPASRASRPAAPAAAPVVAAAAPPPQTPRVTREEVDEALRGSLPGSWRVPGTDTSVRLYGFGKASMWSGVNVRDRGDAPAVQGIPLAGSAADQQGGDLNFTARRSRIGFETHTPSEWGPILTRVELDFAGDLPSASGAATSSGYMPRLRHAFVEVGGDVFRVLVGQSNSLWNEGLIETLSDATFLNASAVRQAQIRLTGRLADGLTGQVSIEAPYTDYTSTAGTFYPDSTFDGGASPAFNQVPDLLGRLTYRGDFGEASLRGVVRQLKVETDGTAAAGAGSQSTIGWGFALNTNLALRNLWQGFGHDQLIGMAYYGEGIGRYFDSAYAGQGAYTNLGLPGATTSFSLDATPVWGFLVGYRLAWLTQLRSTFAYAYARQENPTYVSAFAQGSAAALAANREMQMAVANLIWSPFARETGGRLSNGWLDVGVEYIFFRRDIEGGAAAAGGALSGHGIEHRVQTSLIARF</sequence>
<evidence type="ECO:0000256" key="3">
    <source>
        <dbReference type="ARBA" id="ARBA00022452"/>
    </source>
</evidence>
<reference evidence="9 10" key="1">
    <citation type="submission" date="2021-03" db="EMBL/GenBank/DDBJ databases">
        <authorList>
            <person name="So Y."/>
        </authorList>
    </citation>
    <scope>NUCLEOTIDE SEQUENCE [LARGE SCALE GENOMIC DNA]</scope>
    <source>
        <strain evidence="9 10">PWR1</strain>
    </source>
</reference>
<dbReference type="Proteomes" id="UP000680815">
    <property type="component" value="Unassembled WGS sequence"/>
</dbReference>
<keyword evidence="4 7" id="KW-0626">Porin</keyword>